<dbReference type="AlphaFoldDB" id="A0A812RVU3"/>
<dbReference type="Proteomes" id="UP000604046">
    <property type="component" value="Unassembled WGS sequence"/>
</dbReference>
<dbReference type="EMBL" id="CAJNDS010002387">
    <property type="protein sequence ID" value="CAE7457561.1"/>
    <property type="molecule type" value="Genomic_DNA"/>
</dbReference>
<reference evidence="2" key="1">
    <citation type="submission" date="2021-02" db="EMBL/GenBank/DDBJ databases">
        <authorList>
            <person name="Dougan E. K."/>
            <person name="Rhodes N."/>
            <person name="Thang M."/>
            <person name="Chan C."/>
        </authorList>
    </citation>
    <scope>NUCLEOTIDE SEQUENCE</scope>
</reference>
<gene>
    <name evidence="2" type="ORF">SNAT2548_LOCUS25309</name>
</gene>
<feature type="compositionally biased region" description="Low complexity" evidence="1">
    <location>
        <begin position="71"/>
        <end position="81"/>
    </location>
</feature>
<accession>A0A812RVU3</accession>
<comment type="caution">
    <text evidence="2">The sequence shown here is derived from an EMBL/GenBank/DDBJ whole genome shotgun (WGS) entry which is preliminary data.</text>
</comment>
<name>A0A812RVU3_9DINO</name>
<sequence length="105" mass="11359">MNLHLPVHMHNPFEPAVFRAKPTFLLAAVPELADPEFRARQLRAMQASSNDTVDLVACCDVVDLSEDDPPASASSSATASSDLGPPTSSRQCGPLQSKRQGSWRR</sequence>
<evidence type="ECO:0000313" key="2">
    <source>
        <dbReference type="EMBL" id="CAE7457561.1"/>
    </source>
</evidence>
<proteinExistence type="predicted"/>
<feature type="region of interest" description="Disordered" evidence="1">
    <location>
        <begin position="67"/>
        <end position="105"/>
    </location>
</feature>
<keyword evidence="3" id="KW-1185">Reference proteome</keyword>
<evidence type="ECO:0000256" key="1">
    <source>
        <dbReference type="SAM" id="MobiDB-lite"/>
    </source>
</evidence>
<evidence type="ECO:0000313" key="3">
    <source>
        <dbReference type="Proteomes" id="UP000604046"/>
    </source>
</evidence>
<organism evidence="2 3">
    <name type="scientific">Symbiodinium natans</name>
    <dbReference type="NCBI Taxonomy" id="878477"/>
    <lineage>
        <taxon>Eukaryota</taxon>
        <taxon>Sar</taxon>
        <taxon>Alveolata</taxon>
        <taxon>Dinophyceae</taxon>
        <taxon>Suessiales</taxon>
        <taxon>Symbiodiniaceae</taxon>
        <taxon>Symbiodinium</taxon>
    </lineage>
</organism>
<protein>
    <submittedName>
        <fullName evidence="2">Uncharacterized protein</fullName>
    </submittedName>
</protein>